<organism evidence="1 2">
    <name type="scientific">Alkaliphilus flagellatus</name>
    <dbReference type="NCBI Taxonomy" id="2841507"/>
    <lineage>
        <taxon>Bacteria</taxon>
        <taxon>Bacillati</taxon>
        <taxon>Bacillota</taxon>
        <taxon>Clostridia</taxon>
        <taxon>Peptostreptococcales</taxon>
        <taxon>Natronincolaceae</taxon>
        <taxon>Alkaliphilus</taxon>
    </lineage>
</organism>
<proteinExistence type="predicted"/>
<dbReference type="Proteomes" id="UP000779508">
    <property type="component" value="Unassembled WGS sequence"/>
</dbReference>
<reference evidence="1 2" key="1">
    <citation type="submission" date="2021-06" db="EMBL/GenBank/DDBJ databases">
        <authorList>
            <person name="Sun Q."/>
            <person name="Li D."/>
        </authorList>
    </citation>
    <scope>NUCLEOTIDE SEQUENCE [LARGE SCALE GENOMIC DNA]</scope>
    <source>
        <strain evidence="1 2">MSJ-5</strain>
    </source>
</reference>
<dbReference type="RefSeq" id="WP_216417044.1">
    <property type="nucleotide sequence ID" value="NZ_JAHLQK010000004.1"/>
</dbReference>
<dbReference type="EMBL" id="JAHLQK010000004">
    <property type="protein sequence ID" value="MBU5676804.1"/>
    <property type="molecule type" value="Genomic_DNA"/>
</dbReference>
<protein>
    <submittedName>
        <fullName evidence="1">Uncharacterized protein</fullName>
    </submittedName>
</protein>
<comment type="caution">
    <text evidence="1">The sequence shown here is derived from an EMBL/GenBank/DDBJ whole genome shotgun (WGS) entry which is preliminary data.</text>
</comment>
<name>A0ABS6G3Q6_9FIRM</name>
<evidence type="ECO:0000313" key="2">
    <source>
        <dbReference type="Proteomes" id="UP000779508"/>
    </source>
</evidence>
<keyword evidence="2" id="KW-1185">Reference proteome</keyword>
<accession>A0ABS6G3Q6</accession>
<evidence type="ECO:0000313" key="1">
    <source>
        <dbReference type="EMBL" id="MBU5676804.1"/>
    </source>
</evidence>
<gene>
    <name evidence="1" type="ORF">KQI88_10275</name>
</gene>
<sequence>MKQEQEVMLKNNNKGLVIKDKNKYKNIAEITHTFHGSTTIEDAMKDIILSKLKEDKIIN</sequence>